<proteinExistence type="predicted"/>
<protein>
    <submittedName>
        <fullName evidence="1">Uncharacterized protein</fullName>
    </submittedName>
</protein>
<reference evidence="1" key="1">
    <citation type="submission" date="2019-10" db="EMBL/GenBank/DDBJ databases">
        <authorList>
            <consortium name="DOE Joint Genome Institute"/>
            <person name="Kuo A."/>
            <person name="Miyauchi S."/>
            <person name="Kiss E."/>
            <person name="Drula E."/>
            <person name="Kohler A."/>
            <person name="Sanchez-Garcia M."/>
            <person name="Andreopoulos B."/>
            <person name="Barry K.W."/>
            <person name="Bonito G."/>
            <person name="Buee M."/>
            <person name="Carver A."/>
            <person name="Chen C."/>
            <person name="Cichocki N."/>
            <person name="Clum A."/>
            <person name="Culley D."/>
            <person name="Crous P.W."/>
            <person name="Fauchery L."/>
            <person name="Girlanda M."/>
            <person name="Hayes R."/>
            <person name="Keri Z."/>
            <person name="LaButti K."/>
            <person name="Lipzen A."/>
            <person name="Lombard V."/>
            <person name="Magnuson J."/>
            <person name="Maillard F."/>
            <person name="Morin E."/>
            <person name="Murat C."/>
            <person name="Nolan M."/>
            <person name="Ohm R."/>
            <person name="Pangilinan J."/>
            <person name="Pereira M."/>
            <person name="Perotto S."/>
            <person name="Peter M."/>
            <person name="Riley R."/>
            <person name="Sitrit Y."/>
            <person name="Stielow B."/>
            <person name="Szollosi G."/>
            <person name="Zifcakova L."/>
            <person name="Stursova M."/>
            <person name="Spatafora J.W."/>
            <person name="Tedersoo L."/>
            <person name="Vaario L.-M."/>
            <person name="Yamada A."/>
            <person name="Yan M."/>
            <person name="Wang P."/>
            <person name="Xu J."/>
            <person name="Bruns T."/>
            <person name="Baldrian P."/>
            <person name="Vilgalys R."/>
            <person name="Henrissat B."/>
            <person name="Grigoriev I.V."/>
            <person name="Hibbett D."/>
            <person name="Nagy L.G."/>
            <person name="Martin F.M."/>
        </authorList>
    </citation>
    <scope>NUCLEOTIDE SEQUENCE</scope>
    <source>
        <strain evidence="1">BED1</strain>
    </source>
</reference>
<evidence type="ECO:0000313" key="3">
    <source>
        <dbReference type="Proteomes" id="UP001194468"/>
    </source>
</evidence>
<dbReference type="EMBL" id="WHUW01000271">
    <property type="protein sequence ID" value="KAF8416134.1"/>
    <property type="molecule type" value="Genomic_DNA"/>
</dbReference>
<dbReference type="EMBL" id="WHUW01000057">
    <property type="protein sequence ID" value="KAF8430773.1"/>
    <property type="molecule type" value="Genomic_DNA"/>
</dbReference>
<evidence type="ECO:0000313" key="1">
    <source>
        <dbReference type="EMBL" id="KAF8416134.1"/>
    </source>
</evidence>
<accession>A0AAD4BAS6</accession>
<evidence type="ECO:0000313" key="2">
    <source>
        <dbReference type="EMBL" id="KAF8430773.1"/>
    </source>
</evidence>
<gene>
    <name evidence="2" type="ORF">L210DRAFT_3561634</name>
    <name evidence="1" type="ORF">L210DRAFT_3583368</name>
</gene>
<name>A0AAD4BAS6_BOLED</name>
<comment type="caution">
    <text evidence="1">The sequence shown here is derived from an EMBL/GenBank/DDBJ whole genome shotgun (WGS) entry which is preliminary data.</text>
</comment>
<reference evidence="1" key="2">
    <citation type="journal article" date="2020" name="Nat. Commun.">
        <title>Large-scale genome sequencing of mycorrhizal fungi provides insights into the early evolution of symbiotic traits.</title>
        <authorList>
            <person name="Miyauchi S."/>
            <person name="Kiss E."/>
            <person name="Kuo A."/>
            <person name="Drula E."/>
            <person name="Kohler A."/>
            <person name="Sanchez-Garcia M."/>
            <person name="Morin E."/>
            <person name="Andreopoulos B."/>
            <person name="Barry K.W."/>
            <person name="Bonito G."/>
            <person name="Buee M."/>
            <person name="Carver A."/>
            <person name="Chen C."/>
            <person name="Cichocki N."/>
            <person name="Clum A."/>
            <person name="Culley D."/>
            <person name="Crous P.W."/>
            <person name="Fauchery L."/>
            <person name="Girlanda M."/>
            <person name="Hayes R.D."/>
            <person name="Keri Z."/>
            <person name="LaButti K."/>
            <person name="Lipzen A."/>
            <person name="Lombard V."/>
            <person name="Magnuson J."/>
            <person name="Maillard F."/>
            <person name="Murat C."/>
            <person name="Nolan M."/>
            <person name="Ohm R.A."/>
            <person name="Pangilinan J."/>
            <person name="Pereira M.F."/>
            <person name="Perotto S."/>
            <person name="Peter M."/>
            <person name="Pfister S."/>
            <person name="Riley R."/>
            <person name="Sitrit Y."/>
            <person name="Stielow J.B."/>
            <person name="Szollosi G."/>
            <person name="Zifcakova L."/>
            <person name="Stursova M."/>
            <person name="Spatafora J.W."/>
            <person name="Tedersoo L."/>
            <person name="Vaario L.M."/>
            <person name="Yamada A."/>
            <person name="Yan M."/>
            <person name="Wang P."/>
            <person name="Xu J."/>
            <person name="Bruns T."/>
            <person name="Baldrian P."/>
            <person name="Vilgalys R."/>
            <person name="Dunand C."/>
            <person name="Henrissat B."/>
            <person name="Grigoriev I.V."/>
            <person name="Hibbett D."/>
            <person name="Nagy L.G."/>
            <person name="Martin F.M."/>
        </authorList>
    </citation>
    <scope>NUCLEOTIDE SEQUENCE</scope>
    <source>
        <strain evidence="1">BED1</strain>
    </source>
</reference>
<organism evidence="1 3">
    <name type="scientific">Boletus edulis BED1</name>
    <dbReference type="NCBI Taxonomy" id="1328754"/>
    <lineage>
        <taxon>Eukaryota</taxon>
        <taxon>Fungi</taxon>
        <taxon>Dikarya</taxon>
        <taxon>Basidiomycota</taxon>
        <taxon>Agaricomycotina</taxon>
        <taxon>Agaricomycetes</taxon>
        <taxon>Agaricomycetidae</taxon>
        <taxon>Boletales</taxon>
        <taxon>Boletineae</taxon>
        <taxon>Boletaceae</taxon>
        <taxon>Boletoideae</taxon>
        <taxon>Boletus</taxon>
    </lineage>
</organism>
<dbReference type="AlphaFoldDB" id="A0AAD4BAS6"/>
<dbReference type="Proteomes" id="UP001194468">
    <property type="component" value="Unassembled WGS sequence"/>
</dbReference>
<sequence>MRLALFHDRNKVICGTSALRIGCWNVSERWPCGSFSGLGIRGEHRQKAARGFFMS</sequence>
<keyword evidence="3" id="KW-1185">Reference proteome</keyword>